<feature type="compositionally biased region" description="Low complexity" evidence="1">
    <location>
        <begin position="27"/>
        <end position="37"/>
    </location>
</feature>
<feature type="compositionally biased region" description="Polar residues" evidence="1">
    <location>
        <begin position="1"/>
        <end position="13"/>
    </location>
</feature>
<sequence length="141" mass="15967">MAVTKISRSSRSQAGPGRDLQRRTRSTSRSLLARNAANQKKTIAERRNRYLAALFIPAPSPVKLRPVTDDDGSVTSSGELPDFSEMPFRDPTPLVKSPRILISTQTFRWVKTREETWLKVPAPAKKSRIILRRRGARTQKK</sequence>
<feature type="region of interest" description="Disordered" evidence="1">
    <location>
        <begin position="62"/>
        <end position="91"/>
    </location>
</feature>
<dbReference type="EMBL" id="WIGN01000123">
    <property type="protein sequence ID" value="KAF6808129.1"/>
    <property type="molecule type" value="Genomic_DNA"/>
</dbReference>
<name>A0A8H6MT75_9PEZI</name>
<keyword evidence="3" id="KW-1185">Reference proteome</keyword>
<evidence type="ECO:0000256" key="1">
    <source>
        <dbReference type="SAM" id="MobiDB-lite"/>
    </source>
</evidence>
<protein>
    <submittedName>
        <fullName evidence="2">Uncharacterized protein</fullName>
    </submittedName>
</protein>
<feature type="region of interest" description="Disordered" evidence="1">
    <location>
        <begin position="1"/>
        <end position="39"/>
    </location>
</feature>
<reference evidence="2 3" key="1">
    <citation type="journal article" date="2020" name="Phytopathology">
        <title>Genome Sequence Resources of Colletotrichum truncatum, C. plurivorum, C. musicola, and C. sojae: Four Species Pathogenic to Soybean (Glycine max).</title>
        <authorList>
            <person name="Rogerio F."/>
            <person name="Boufleur T.R."/>
            <person name="Ciampi-Guillardi M."/>
            <person name="Sukno S.A."/>
            <person name="Thon M.R."/>
            <person name="Massola Junior N.S."/>
            <person name="Baroncelli R."/>
        </authorList>
    </citation>
    <scope>NUCLEOTIDE SEQUENCE [LARGE SCALE GENOMIC DNA]</scope>
    <source>
        <strain evidence="2 3">LFN0009</strain>
    </source>
</reference>
<gene>
    <name evidence="2" type="ORF">CSOJ01_07735</name>
</gene>
<proteinExistence type="predicted"/>
<dbReference type="Proteomes" id="UP000652219">
    <property type="component" value="Unassembled WGS sequence"/>
</dbReference>
<organism evidence="2 3">
    <name type="scientific">Colletotrichum sojae</name>
    <dbReference type="NCBI Taxonomy" id="2175907"/>
    <lineage>
        <taxon>Eukaryota</taxon>
        <taxon>Fungi</taxon>
        <taxon>Dikarya</taxon>
        <taxon>Ascomycota</taxon>
        <taxon>Pezizomycotina</taxon>
        <taxon>Sordariomycetes</taxon>
        <taxon>Hypocreomycetidae</taxon>
        <taxon>Glomerellales</taxon>
        <taxon>Glomerellaceae</taxon>
        <taxon>Colletotrichum</taxon>
        <taxon>Colletotrichum orchidearum species complex</taxon>
    </lineage>
</organism>
<comment type="caution">
    <text evidence="2">The sequence shown here is derived from an EMBL/GenBank/DDBJ whole genome shotgun (WGS) entry which is preliminary data.</text>
</comment>
<evidence type="ECO:0000313" key="3">
    <source>
        <dbReference type="Proteomes" id="UP000652219"/>
    </source>
</evidence>
<evidence type="ECO:0000313" key="2">
    <source>
        <dbReference type="EMBL" id="KAF6808129.1"/>
    </source>
</evidence>
<accession>A0A8H6MT75</accession>
<dbReference type="AlphaFoldDB" id="A0A8H6MT75"/>